<protein>
    <recommendedName>
        <fullName evidence="4 5">Large ribosomal subunit protein uL5</fullName>
    </recommendedName>
</protein>
<evidence type="ECO:0000259" key="8">
    <source>
        <dbReference type="Pfam" id="PF00673"/>
    </source>
</evidence>
<keyword evidence="2 5" id="KW-0689">Ribosomal protein</keyword>
<evidence type="ECO:0000259" key="7">
    <source>
        <dbReference type="Pfam" id="PF00281"/>
    </source>
</evidence>
<sequence>MSNLQEKYKKEVVPKMMKQFGWKNLMRVPKVVKVVINTGVGRVKDEKQLEEVVKMLTLVAGQKPSPRSARVAISSFKTRIGQLVGYAVTLRGRRMYDFVERLIHSALPRERDFRGIDPKSFDHAGNLTLGLKEHIVFPEIIGEDYRFLFGFEVTVVTNAKKREEGIELLRMMGFPIKINH</sequence>
<name>A0A1G2L5J5_9BACT</name>
<dbReference type="GO" id="GO:0019843">
    <property type="term" value="F:rRNA binding"/>
    <property type="evidence" value="ECO:0007669"/>
    <property type="project" value="UniProtKB-UniRule"/>
</dbReference>
<accession>A0A1G2L5J5</accession>
<keyword evidence="3 5" id="KW-0687">Ribonucleoprotein</keyword>
<feature type="domain" description="Large ribosomal subunit protein uL5 C-terminal" evidence="8">
    <location>
        <begin position="84"/>
        <end position="175"/>
    </location>
</feature>
<dbReference type="Pfam" id="PF00673">
    <property type="entry name" value="Ribosomal_L5_C"/>
    <property type="match status" value="1"/>
</dbReference>
<dbReference type="SUPFAM" id="SSF55282">
    <property type="entry name" value="RL5-like"/>
    <property type="match status" value="1"/>
</dbReference>
<dbReference type="EMBL" id="MHQO01000020">
    <property type="protein sequence ID" value="OHA06935.1"/>
    <property type="molecule type" value="Genomic_DNA"/>
</dbReference>
<evidence type="ECO:0000313" key="10">
    <source>
        <dbReference type="Proteomes" id="UP000177982"/>
    </source>
</evidence>
<keyword evidence="5" id="KW-0820">tRNA-binding</keyword>
<dbReference type="Proteomes" id="UP000177982">
    <property type="component" value="Unassembled WGS sequence"/>
</dbReference>
<dbReference type="HAMAP" id="MF_01333_B">
    <property type="entry name" value="Ribosomal_uL5_B"/>
    <property type="match status" value="1"/>
</dbReference>
<comment type="caution">
    <text evidence="9">The sequence shown here is derived from an EMBL/GenBank/DDBJ whole genome shotgun (WGS) entry which is preliminary data.</text>
</comment>
<keyword evidence="5" id="KW-0699">rRNA-binding</keyword>
<dbReference type="PANTHER" id="PTHR11994">
    <property type="entry name" value="60S RIBOSOMAL PROTEIN L11-RELATED"/>
    <property type="match status" value="1"/>
</dbReference>
<dbReference type="GO" id="GO:0006412">
    <property type="term" value="P:translation"/>
    <property type="evidence" value="ECO:0007669"/>
    <property type="project" value="UniProtKB-UniRule"/>
</dbReference>
<dbReference type="AlphaFoldDB" id="A0A1G2L5J5"/>
<proteinExistence type="inferred from homology"/>
<evidence type="ECO:0000256" key="6">
    <source>
        <dbReference type="RuleBase" id="RU003930"/>
    </source>
</evidence>
<evidence type="ECO:0000313" key="9">
    <source>
        <dbReference type="EMBL" id="OHA06935.1"/>
    </source>
</evidence>
<dbReference type="NCBIfam" id="NF000585">
    <property type="entry name" value="PRK00010.1"/>
    <property type="match status" value="1"/>
</dbReference>
<evidence type="ECO:0000256" key="2">
    <source>
        <dbReference type="ARBA" id="ARBA00022980"/>
    </source>
</evidence>
<dbReference type="InterPro" id="IPR020930">
    <property type="entry name" value="Ribosomal_uL5_bac-type"/>
</dbReference>
<comment type="function">
    <text evidence="5">This is 1 of the proteins that bind and probably mediate the attachment of the 5S RNA into the large ribosomal subunit, where it forms part of the central protuberance. In the 70S ribosome it contacts protein S13 of the 30S subunit (bridge B1b), connecting the 2 subunits; this bridge is implicated in subunit movement. Contacts the P site tRNA; the 5S rRNA and some of its associated proteins might help stabilize positioning of ribosome-bound tRNAs.</text>
</comment>
<dbReference type="InterPro" id="IPR031310">
    <property type="entry name" value="Ribosomal_uL5_N"/>
</dbReference>
<gene>
    <name evidence="5" type="primary">rplE</name>
    <name evidence="9" type="ORF">A2934_01440</name>
</gene>
<evidence type="ECO:0000256" key="1">
    <source>
        <dbReference type="ARBA" id="ARBA00008553"/>
    </source>
</evidence>
<evidence type="ECO:0000256" key="4">
    <source>
        <dbReference type="ARBA" id="ARBA00035245"/>
    </source>
</evidence>
<organism evidence="9 10">
    <name type="scientific">Candidatus Sungbacteria bacterium RIFCSPLOWO2_01_FULL_47_10</name>
    <dbReference type="NCBI Taxonomy" id="1802276"/>
    <lineage>
        <taxon>Bacteria</taxon>
        <taxon>Candidatus Sungiibacteriota</taxon>
    </lineage>
</organism>
<dbReference type="InterPro" id="IPR002132">
    <property type="entry name" value="Ribosomal_uL5"/>
</dbReference>
<evidence type="ECO:0000256" key="3">
    <source>
        <dbReference type="ARBA" id="ARBA00023274"/>
    </source>
</evidence>
<dbReference type="GO" id="GO:0000049">
    <property type="term" value="F:tRNA binding"/>
    <property type="evidence" value="ECO:0007669"/>
    <property type="project" value="UniProtKB-UniRule"/>
</dbReference>
<dbReference type="Pfam" id="PF00281">
    <property type="entry name" value="Ribosomal_L5"/>
    <property type="match status" value="1"/>
</dbReference>
<dbReference type="FunFam" id="3.30.1440.10:FF:000001">
    <property type="entry name" value="50S ribosomal protein L5"/>
    <property type="match status" value="1"/>
</dbReference>
<dbReference type="GO" id="GO:1990904">
    <property type="term" value="C:ribonucleoprotein complex"/>
    <property type="evidence" value="ECO:0007669"/>
    <property type="project" value="UniProtKB-KW"/>
</dbReference>
<dbReference type="InterPro" id="IPR022803">
    <property type="entry name" value="Ribosomal_uL5_dom_sf"/>
</dbReference>
<comment type="similarity">
    <text evidence="1 5 6">Belongs to the universal ribosomal protein uL5 family.</text>
</comment>
<feature type="domain" description="Large ribosomal subunit protein uL5 N-terminal" evidence="7">
    <location>
        <begin position="24"/>
        <end position="79"/>
    </location>
</feature>
<dbReference type="GO" id="GO:0005840">
    <property type="term" value="C:ribosome"/>
    <property type="evidence" value="ECO:0007669"/>
    <property type="project" value="UniProtKB-KW"/>
</dbReference>
<dbReference type="PIRSF" id="PIRSF002161">
    <property type="entry name" value="Ribosomal_L5"/>
    <property type="match status" value="1"/>
</dbReference>
<dbReference type="GO" id="GO:0003735">
    <property type="term" value="F:structural constituent of ribosome"/>
    <property type="evidence" value="ECO:0007669"/>
    <property type="project" value="InterPro"/>
</dbReference>
<dbReference type="InterPro" id="IPR031309">
    <property type="entry name" value="Ribosomal_uL5_C"/>
</dbReference>
<dbReference type="Gene3D" id="3.30.1440.10">
    <property type="match status" value="1"/>
</dbReference>
<comment type="subunit">
    <text evidence="5">Part of the 50S ribosomal subunit; part of the 5S rRNA/L5/L18/L25 subcomplex. Contacts the 5S rRNA and the P site tRNA. Forms a bridge to the 30S subunit in the 70S ribosome.</text>
</comment>
<keyword evidence="5" id="KW-0694">RNA-binding</keyword>
<evidence type="ECO:0000256" key="5">
    <source>
        <dbReference type="HAMAP-Rule" id="MF_01333"/>
    </source>
</evidence>
<reference evidence="9 10" key="1">
    <citation type="journal article" date="2016" name="Nat. Commun.">
        <title>Thousands of microbial genomes shed light on interconnected biogeochemical processes in an aquifer system.</title>
        <authorList>
            <person name="Anantharaman K."/>
            <person name="Brown C.T."/>
            <person name="Hug L.A."/>
            <person name="Sharon I."/>
            <person name="Castelle C.J."/>
            <person name="Probst A.J."/>
            <person name="Thomas B.C."/>
            <person name="Singh A."/>
            <person name="Wilkins M.J."/>
            <person name="Karaoz U."/>
            <person name="Brodie E.L."/>
            <person name="Williams K.H."/>
            <person name="Hubbard S.S."/>
            <person name="Banfield J.F."/>
        </authorList>
    </citation>
    <scope>NUCLEOTIDE SEQUENCE [LARGE SCALE GENOMIC DNA]</scope>
</reference>